<comment type="caution">
    <text evidence="2">The sequence shown here is derived from an EMBL/GenBank/DDBJ whole genome shotgun (WGS) entry which is preliminary data.</text>
</comment>
<sequence length="534" mass="58181">MVHDMPTAVEASSLSAITAQAACPPANLQGNSSDHCQQPLVLYIARVPGSRDVFLTPLKPREKVVTAQDVQSCLYYLHMSSVTDRCLLDPQPVPNSANADAPFLPSLQASGLQGTPIPPPRPDLLPSETKASERLGFLPVIRKAVPNHPSLSGVGSVETSASNLNLLPRLPTRVRHPLPPTPPGEQHIEIRRASLHADNVRLLRRASHSEDSNPYLRTYPEADLARLSPRPSLALDDESRIDADIRSLTLIRRDPTIGEQWNVAGIVDPLIEEVSSSTTLDPNLKRKVKRSGAPLFLDITNPGYLQFVSTPADRAKSRNSTSTTSTDDEPPPEGTFRRRLYMPGSKYADHRYSHGGVSSLQVPGMQDERSPPIMDRRSKLYSFLSPWDGRCEFSTSAGGTSLRCRHVLPGSTGVVDVSELRFNLPSSSRSVPVATSKAEKRGSYFSKHQRMSSVDSWGGGTSPHSAAEADDNDVETYDDARLDLSLGQERAGGGFGGKQAKLGKLIIHPGGLPMLDLVVAANMGLWWRAWERLD</sequence>
<feature type="region of interest" description="Disordered" evidence="1">
    <location>
        <begin position="308"/>
        <end position="338"/>
    </location>
</feature>
<dbReference type="OrthoDB" id="5426191at2759"/>
<accession>A0A1V8SSA4</accession>
<keyword evidence="3" id="KW-1185">Reference proteome</keyword>
<dbReference type="EMBL" id="NAJO01000029">
    <property type="protein sequence ID" value="OQO01939.1"/>
    <property type="molecule type" value="Genomic_DNA"/>
</dbReference>
<dbReference type="STRING" id="1507870.A0A1V8SSA4"/>
<organism evidence="2 3">
    <name type="scientific">Cryoendolithus antarcticus</name>
    <dbReference type="NCBI Taxonomy" id="1507870"/>
    <lineage>
        <taxon>Eukaryota</taxon>
        <taxon>Fungi</taxon>
        <taxon>Dikarya</taxon>
        <taxon>Ascomycota</taxon>
        <taxon>Pezizomycotina</taxon>
        <taxon>Dothideomycetes</taxon>
        <taxon>Dothideomycetidae</taxon>
        <taxon>Cladosporiales</taxon>
        <taxon>Cladosporiaceae</taxon>
        <taxon>Cryoendolithus</taxon>
    </lineage>
</organism>
<protein>
    <submittedName>
        <fullName evidence="2">Uncharacterized protein</fullName>
    </submittedName>
</protein>
<dbReference type="Proteomes" id="UP000192596">
    <property type="component" value="Unassembled WGS sequence"/>
</dbReference>
<dbReference type="InParanoid" id="A0A1V8SSA4"/>
<evidence type="ECO:0000256" key="1">
    <source>
        <dbReference type="SAM" id="MobiDB-lite"/>
    </source>
</evidence>
<name>A0A1V8SSA4_9PEZI</name>
<feature type="region of interest" description="Disordered" evidence="1">
    <location>
        <begin position="433"/>
        <end position="473"/>
    </location>
</feature>
<evidence type="ECO:0000313" key="2">
    <source>
        <dbReference type="EMBL" id="OQO01939.1"/>
    </source>
</evidence>
<proteinExistence type="predicted"/>
<feature type="region of interest" description="Disordered" evidence="1">
    <location>
        <begin position="97"/>
        <end position="127"/>
    </location>
</feature>
<reference evidence="3" key="1">
    <citation type="submission" date="2017-03" db="EMBL/GenBank/DDBJ databases">
        <title>Genomes of endolithic fungi from Antarctica.</title>
        <authorList>
            <person name="Coleine C."/>
            <person name="Masonjones S."/>
            <person name="Stajich J.E."/>
        </authorList>
    </citation>
    <scope>NUCLEOTIDE SEQUENCE [LARGE SCALE GENOMIC DNA]</scope>
    <source>
        <strain evidence="3">CCFEE 5527</strain>
    </source>
</reference>
<evidence type="ECO:0000313" key="3">
    <source>
        <dbReference type="Proteomes" id="UP000192596"/>
    </source>
</evidence>
<gene>
    <name evidence="2" type="ORF">B0A48_12412</name>
</gene>
<dbReference type="AlphaFoldDB" id="A0A1V8SSA4"/>